<evidence type="ECO:0000313" key="1">
    <source>
        <dbReference type="EMBL" id="RUM04441.1"/>
    </source>
</evidence>
<dbReference type="EMBL" id="RIBW01000001">
    <property type="protein sequence ID" value="RUM04441.1"/>
    <property type="molecule type" value="Genomic_DNA"/>
</dbReference>
<dbReference type="PANTHER" id="PTHR34309:SF1">
    <property type="entry name" value="PROTEIN GLCG"/>
    <property type="match status" value="1"/>
</dbReference>
<comment type="caution">
    <text evidence="1">The sequence shown here is derived from an EMBL/GenBank/DDBJ whole genome shotgun (WGS) entry which is preliminary data.</text>
</comment>
<dbReference type="InterPro" id="IPR052517">
    <property type="entry name" value="GlcG_carb_metab_protein"/>
</dbReference>
<dbReference type="InterPro" id="IPR038084">
    <property type="entry name" value="PduO/GlcC-like_sf"/>
</dbReference>
<dbReference type="PANTHER" id="PTHR34309">
    <property type="entry name" value="SLR1406 PROTEIN"/>
    <property type="match status" value="1"/>
</dbReference>
<dbReference type="Gene3D" id="3.30.450.150">
    <property type="entry name" value="Haem-degrading domain"/>
    <property type="match status" value="1"/>
</dbReference>
<sequence length="170" mass="17756">MYVPEVSLAVAMAAIMAAETKATEIGVRVAIVVLDRGGEQIAMARMDGAWPGAFDLAFGKAETARSFHASSAAFVPMIQPGAGLFTVGNACAGKYVILPGGLPIELEGHVAGAVGVSGGSGEQDALIARSNCPRARKNVTTRHWPQSQRLFVRNDEGDRMGLAHRKGSPL</sequence>
<gene>
    <name evidence="1" type="ORF">EEQ99_02530</name>
</gene>
<proteinExistence type="predicted"/>
<protein>
    <submittedName>
        <fullName evidence="1">Heme-binding protein</fullName>
    </submittedName>
</protein>
<dbReference type="SUPFAM" id="SSF143744">
    <property type="entry name" value="GlcG-like"/>
    <property type="match status" value="1"/>
</dbReference>
<evidence type="ECO:0000313" key="2">
    <source>
        <dbReference type="Proteomes" id="UP000273611"/>
    </source>
</evidence>
<reference evidence="1 2" key="1">
    <citation type="journal article" date="2015" name="Int. J. Syst. Evol. Microbiol.">
        <title>Rhizobium anhuiense sp. nov., isolated from effective nodules of Vicia faba and Pisum sativum.</title>
        <authorList>
            <person name="Zhang Y.J."/>
            <person name="Zheng W.T."/>
            <person name="Everall I."/>
            <person name="Young J.P."/>
            <person name="Zhang X.X."/>
            <person name="Tian C.F."/>
            <person name="Sui X.H."/>
            <person name="Wang E.T."/>
            <person name="Chen W.X."/>
        </authorList>
    </citation>
    <scope>NUCLEOTIDE SEQUENCE [LARGE SCALE GENOMIC DNA]</scope>
    <source>
        <strain evidence="1 2">CCBAU 23252</strain>
    </source>
</reference>
<dbReference type="RefSeq" id="WP_127429982.1">
    <property type="nucleotide sequence ID" value="NZ_BMFI01000003.1"/>
</dbReference>
<dbReference type="Pfam" id="PF03928">
    <property type="entry name" value="HbpS-like"/>
    <property type="match status" value="1"/>
</dbReference>
<accession>A0A432NXR7</accession>
<dbReference type="AlphaFoldDB" id="A0A432NXR7"/>
<dbReference type="InterPro" id="IPR005624">
    <property type="entry name" value="PduO/GlcC-like"/>
</dbReference>
<dbReference type="Proteomes" id="UP000273611">
    <property type="component" value="Unassembled WGS sequence"/>
</dbReference>
<name>A0A432NXR7_9HYPH</name>
<organism evidence="1 2">
    <name type="scientific">Rhizobium anhuiense</name>
    <dbReference type="NCBI Taxonomy" id="1184720"/>
    <lineage>
        <taxon>Bacteria</taxon>
        <taxon>Pseudomonadati</taxon>
        <taxon>Pseudomonadota</taxon>
        <taxon>Alphaproteobacteria</taxon>
        <taxon>Hyphomicrobiales</taxon>
        <taxon>Rhizobiaceae</taxon>
        <taxon>Rhizobium/Agrobacterium group</taxon>
        <taxon>Rhizobium</taxon>
    </lineage>
</organism>